<reference evidence="1" key="1">
    <citation type="submission" date="2019-08" db="EMBL/GenBank/DDBJ databases">
        <authorList>
            <person name="Kucharzyk K."/>
            <person name="Murdoch R.W."/>
            <person name="Higgins S."/>
            <person name="Loffler F."/>
        </authorList>
    </citation>
    <scope>NUCLEOTIDE SEQUENCE</scope>
</reference>
<comment type="caution">
    <text evidence="1">The sequence shown here is derived from an EMBL/GenBank/DDBJ whole genome shotgun (WGS) entry which is preliminary data.</text>
</comment>
<organism evidence="1">
    <name type="scientific">bioreactor metagenome</name>
    <dbReference type="NCBI Taxonomy" id="1076179"/>
    <lineage>
        <taxon>unclassified sequences</taxon>
        <taxon>metagenomes</taxon>
        <taxon>ecological metagenomes</taxon>
    </lineage>
</organism>
<dbReference type="EMBL" id="VSSQ01009095">
    <property type="protein sequence ID" value="MPM40694.1"/>
    <property type="molecule type" value="Genomic_DNA"/>
</dbReference>
<accession>A0A644ZSZ8</accession>
<sequence>MQYDEILEMVITELTERGHKRQRSENPEVNELVLRRIELSVQVRDCVSHLSQDAQDTLEEYHDTMDILSGHQIRYLYLQGAKDCVSLLRELGVIR</sequence>
<dbReference type="AlphaFoldDB" id="A0A644ZSZ8"/>
<gene>
    <name evidence="1" type="ORF">SDC9_87340</name>
</gene>
<evidence type="ECO:0000313" key="1">
    <source>
        <dbReference type="EMBL" id="MPM40694.1"/>
    </source>
</evidence>
<protein>
    <submittedName>
        <fullName evidence="1">Uncharacterized protein</fullName>
    </submittedName>
</protein>
<proteinExistence type="predicted"/>
<name>A0A644ZSZ8_9ZZZZ</name>